<dbReference type="STRING" id="637679.GCA_001550055_00509"/>
<dbReference type="AlphaFoldDB" id="A0A1G6TW26"/>
<dbReference type="Proteomes" id="UP000183685">
    <property type="component" value="Unassembled WGS sequence"/>
</dbReference>
<protein>
    <recommendedName>
        <fullName evidence="4">DUF1223 domain-containing protein</fullName>
    </recommendedName>
</protein>
<dbReference type="OrthoDB" id="9808254at2"/>
<accession>A0A1G6TW26</accession>
<feature type="signal peptide" evidence="1">
    <location>
        <begin position="1"/>
        <end position="24"/>
    </location>
</feature>
<keyword evidence="1" id="KW-0732">Signal</keyword>
<evidence type="ECO:0000313" key="3">
    <source>
        <dbReference type="Proteomes" id="UP000183685"/>
    </source>
</evidence>
<feature type="chain" id="PRO_5010208798" description="DUF1223 domain-containing protein" evidence="1">
    <location>
        <begin position="25"/>
        <end position="257"/>
    </location>
</feature>
<dbReference type="EMBL" id="FNAK01000001">
    <property type="protein sequence ID" value="SDD33259.1"/>
    <property type="molecule type" value="Genomic_DNA"/>
</dbReference>
<dbReference type="PANTHER" id="PTHR36057">
    <property type="match status" value="1"/>
</dbReference>
<sequence>MKNWFKILFSSALLLGLQAASVQADDAKAPRLTVIELFTSQGCSSCPPADAALKSLRGRPGILTLSWPVDYWDRLGWEDTFAHPHNAVRQAAYNKRLGRGGVFTPQMILDGRIQCVGSKPEKVRMSIEKARAVERPVINPTLAEAPDGKLQLTLPAADVGDMVSVRVVWFLSDATVQIGDGENQGRSLHYTNVVRASDILMDWKGDAAMLTLDPADGLGAGADHVAILLQDDYGHGPIVGAVSAPLKQASTTVASAR</sequence>
<organism evidence="2 3">
    <name type="scientific">Kordiimonas lacus</name>
    <dbReference type="NCBI Taxonomy" id="637679"/>
    <lineage>
        <taxon>Bacteria</taxon>
        <taxon>Pseudomonadati</taxon>
        <taxon>Pseudomonadota</taxon>
        <taxon>Alphaproteobacteria</taxon>
        <taxon>Kordiimonadales</taxon>
        <taxon>Kordiimonadaceae</taxon>
        <taxon>Kordiimonas</taxon>
    </lineage>
</organism>
<evidence type="ECO:0008006" key="4">
    <source>
        <dbReference type="Google" id="ProtNLM"/>
    </source>
</evidence>
<keyword evidence="3" id="KW-1185">Reference proteome</keyword>
<dbReference type="SUPFAM" id="SSF52833">
    <property type="entry name" value="Thioredoxin-like"/>
    <property type="match status" value="1"/>
</dbReference>
<dbReference type="RefSeq" id="WP_068308555.1">
    <property type="nucleotide sequence ID" value="NZ_DAIOMO010000003.1"/>
</dbReference>
<dbReference type="PANTHER" id="PTHR36057:SF1">
    <property type="entry name" value="LIPOPROTEIN LIPID ATTACHMENT SITE-LIKE PROTEIN, PUTATIVE (DUF1223)-RELATED"/>
    <property type="match status" value="1"/>
</dbReference>
<dbReference type="Pfam" id="PF06764">
    <property type="entry name" value="DUF1223"/>
    <property type="match status" value="1"/>
</dbReference>
<evidence type="ECO:0000313" key="2">
    <source>
        <dbReference type="EMBL" id="SDD33259.1"/>
    </source>
</evidence>
<proteinExistence type="predicted"/>
<evidence type="ECO:0000256" key="1">
    <source>
        <dbReference type="SAM" id="SignalP"/>
    </source>
</evidence>
<name>A0A1G6TW26_9PROT</name>
<dbReference type="InterPro" id="IPR010634">
    <property type="entry name" value="DUF1223"/>
</dbReference>
<dbReference type="InterPro" id="IPR036249">
    <property type="entry name" value="Thioredoxin-like_sf"/>
</dbReference>
<reference evidence="2 3" key="1">
    <citation type="submission" date="2016-10" db="EMBL/GenBank/DDBJ databases">
        <authorList>
            <person name="de Groot N.N."/>
        </authorList>
    </citation>
    <scope>NUCLEOTIDE SEQUENCE [LARGE SCALE GENOMIC DNA]</scope>
    <source>
        <strain evidence="2 3">CGMCC 1.9109</strain>
    </source>
</reference>
<gene>
    <name evidence="2" type="ORF">SAMN04488071_0380</name>
</gene>